<dbReference type="RefSeq" id="WP_134837796.1">
    <property type="nucleotide sequence ID" value="NZ_SATR01000217.1"/>
</dbReference>
<accession>A0A4Y8W7Z7</accession>
<keyword evidence="1" id="KW-1133">Transmembrane helix</keyword>
<organism evidence="2 3">
    <name type="scientific">Vibrio ouci</name>
    <dbReference type="NCBI Taxonomy" id="2499078"/>
    <lineage>
        <taxon>Bacteria</taxon>
        <taxon>Pseudomonadati</taxon>
        <taxon>Pseudomonadota</taxon>
        <taxon>Gammaproteobacteria</taxon>
        <taxon>Vibrionales</taxon>
        <taxon>Vibrionaceae</taxon>
        <taxon>Vibrio</taxon>
    </lineage>
</organism>
<evidence type="ECO:0000256" key="1">
    <source>
        <dbReference type="SAM" id="Phobius"/>
    </source>
</evidence>
<proteinExistence type="predicted"/>
<protein>
    <submittedName>
        <fullName evidence="2">Uncharacterized protein</fullName>
    </submittedName>
</protein>
<evidence type="ECO:0000313" key="2">
    <source>
        <dbReference type="EMBL" id="TFH88914.1"/>
    </source>
</evidence>
<keyword evidence="3" id="KW-1185">Reference proteome</keyword>
<dbReference type="Proteomes" id="UP000297753">
    <property type="component" value="Unassembled WGS sequence"/>
</dbReference>
<dbReference type="EMBL" id="SATR01000217">
    <property type="protein sequence ID" value="TFH88914.1"/>
    <property type="molecule type" value="Genomic_DNA"/>
</dbReference>
<dbReference type="OrthoDB" id="9840930at2"/>
<name>A0A4Y8W7Z7_9VIBR</name>
<feature type="transmembrane region" description="Helical" evidence="1">
    <location>
        <begin position="12"/>
        <end position="31"/>
    </location>
</feature>
<reference evidence="2 3" key="1">
    <citation type="submission" date="2019-01" db="EMBL/GenBank/DDBJ databases">
        <title>Vibrio BEI176 sp. nov, a marine bacterium isolated from China: eastern marignal seas.</title>
        <authorList>
            <person name="Li B."/>
        </authorList>
    </citation>
    <scope>NUCLEOTIDE SEQUENCE [LARGE SCALE GENOMIC DNA]</scope>
    <source>
        <strain evidence="2 3">BEI176</strain>
    </source>
</reference>
<evidence type="ECO:0000313" key="3">
    <source>
        <dbReference type="Proteomes" id="UP000297753"/>
    </source>
</evidence>
<gene>
    <name evidence="2" type="ORF">ELS82_25250</name>
</gene>
<keyword evidence="1" id="KW-0472">Membrane</keyword>
<keyword evidence="1" id="KW-0812">Transmembrane</keyword>
<dbReference type="AlphaFoldDB" id="A0A4Y8W7Z7"/>
<comment type="caution">
    <text evidence="2">The sequence shown here is derived from an EMBL/GenBank/DDBJ whole genome shotgun (WGS) entry which is preliminary data.</text>
</comment>
<sequence>MEISEIVKEMLLYFGGTSAVLIGLVGFLAHLSSKRIINGELAKHKLDLENAKSQNKIEQESIKHTFSKEIKEISISNERNLQLVRLEHEKALSIQKAESENTLERVKNEMNVAFLKSETYTSISKEMFQTLFNKRIEVYSNLLNLKIEIDKSRLDHAGYLAFNEEDPSHFTTAVYKINEVSQKDSMLISNELAMLSNELYQKSSQVFSNAKVQEFYAELNSSANNNGQANFESMMDARDTELRKLFTECGELYESWFQQLEEDLSKIRMILDFSGEFLKKEH</sequence>